<evidence type="ECO:0000256" key="1">
    <source>
        <dbReference type="SAM" id="SignalP"/>
    </source>
</evidence>
<dbReference type="Proteomes" id="UP000613582">
    <property type="component" value="Unassembled WGS sequence"/>
</dbReference>
<feature type="signal peptide" evidence="1">
    <location>
        <begin position="1"/>
        <end position="28"/>
    </location>
</feature>
<gene>
    <name evidence="2" type="ORF">GCM10011342_20900</name>
</gene>
<dbReference type="CDD" id="cd00229">
    <property type="entry name" value="SGNH_hydrolase"/>
    <property type="match status" value="1"/>
</dbReference>
<reference evidence="2" key="1">
    <citation type="journal article" date="2014" name="Int. J. Syst. Evol. Microbiol.">
        <title>Complete genome sequence of Corynebacterium casei LMG S-19264T (=DSM 44701T), isolated from a smear-ripened cheese.</title>
        <authorList>
            <consortium name="US DOE Joint Genome Institute (JGI-PGF)"/>
            <person name="Walter F."/>
            <person name="Albersmeier A."/>
            <person name="Kalinowski J."/>
            <person name="Ruckert C."/>
        </authorList>
    </citation>
    <scope>NUCLEOTIDE SEQUENCE</scope>
    <source>
        <strain evidence="2">CGMCC 1.12921</strain>
    </source>
</reference>
<keyword evidence="3" id="KW-1185">Reference proteome</keyword>
<dbReference type="AlphaFoldDB" id="A0A8J2Y5D5"/>
<keyword evidence="1" id="KW-0732">Signal</keyword>
<sequence>MIPYRTLSLSLMCSTVLGTISCVSTAEARQQQQETREDARETRTTARERWDALVTQSFRNRPKTQAHPSLDYWDYSNGLPNVLIYGDSISIDYTATVRAELDGKANVIRLPANGSDSGMIISKMKAMHTSMSDPALSDPWAMTWDVIHFNAGLHDLKYISAGKMDKQKGTQVNSIGTYTSNLREAIGYFREIAPDAALIFATTTPVPEGEPGRFVEDAARYNEAAIDVMMSADVAINDLYSFTLPHLDAWIVAPGNVHFTPAASELQGIEVARIIGHHLDSDGD</sequence>
<dbReference type="SUPFAM" id="SSF52266">
    <property type="entry name" value="SGNH hydrolase"/>
    <property type="match status" value="1"/>
</dbReference>
<dbReference type="GO" id="GO:0016788">
    <property type="term" value="F:hydrolase activity, acting on ester bonds"/>
    <property type="evidence" value="ECO:0007669"/>
    <property type="project" value="UniProtKB-ARBA"/>
</dbReference>
<comment type="caution">
    <text evidence="2">The sequence shown here is derived from an EMBL/GenBank/DDBJ whole genome shotgun (WGS) entry which is preliminary data.</text>
</comment>
<organism evidence="2 3">
    <name type="scientific">Aquisalinus flavus</name>
    <dbReference type="NCBI Taxonomy" id="1526572"/>
    <lineage>
        <taxon>Bacteria</taxon>
        <taxon>Pseudomonadati</taxon>
        <taxon>Pseudomonadota</taxon>
        <taxon>Alphaproteobacteria</taxon>
        <taxon>Parvularculales</taxon>
        <taxon>Parvularculaceae</taxon>
        <taxon>Aquisalinus</taxon>
    </lineage>
</organism>
<dbReference type="EMBL" id="BMGH01000001">
    <property type="protein sequence ID" value="GGD11910.1"/>
    <property type="molecule type" value="Genomic_DNA"/>
</dbReference>
<accession>A0A8J2Y5D5</accession>
<protein>
    <recommendedName>
        <fullName evidence="4">SGNH hydrolase-type esterase domain-containing protein</fullName>
    </recommendedName>
</protein>
<feature type="chain" id="PRO_5035262427" description="SGNH hydrolase-type esterase domain-containing protein" evidence="1">
    <location>
        <begin position="29"/>
        <end position="284"/>
    </location>
</feature>
<evidence type="ECO:0000313" key="2">
    <source>
        <dbReference type="EMBL" id="GGD11910.1"/>
    </source>
</evidence>
<dbReference type="InterPro" id="IPR036514">
    <property type="entry name" value="SGNH_hydro_sf"/>
</dbReference>
<dbReference type="RefSeq" id="WP_188158477.1">
    <property type="nucleotide sequence ID" value="NZ_BMGH01000001.1"/>
</dbReference>
<evidence type="ECO:0000313" key="3">
    <source>
        <dbReference type="Proteomes" id="UP000613582"/>
    </source>
</evidence>
<proteinExistence type="predicted"/>
<reference evidence="2" key="2">
    <citation type="submission" date="2020-09" db="EMBL/GenBank/DDBJ databases">
        <authorList>
            <person name="Sun Q."/>
            <person name="Zhou Y."/>
        </authorList>
    </citation>
    <scope>NUCLEOTIDE SEQUENCE</scope>
    <source>
        <strain evidence="2">CGMCC 1.12921</strain>
    </source>
</reference>
<dbReference type="PROSITE" id="PS51257">
    <property type="entry name" value="PROKAR_LIPOPROTEIN"/>
    <property type="match status" value="1"/>
</dbReference>
<evidence type="ECO:0008006" key="4">
    <source>
        <dbReference type="Google" id="ProtNLM"/>
    </source>
</evidence>
<name>A0A8J2Y5D5_9PROT</name>
<dbReference type="Gene3D" id="3.40.50.1110">
    <property type="entry name" value="SGNH hydrolase"/>
    <property type="match status" value="1"/>
</dbReference>